<accession>A0A0K1EMG8</accession>
<dbReference type="STRING" id="52.CMC5_060390"/>
<dbReference type="SUPFAM" id="SSF56645">
    <property type="entry name" value="Acyl-CoA dehydrogenase NM domain-like"/>
    <property type="match status" value="1"/>
</dbReference>
<feature type="domain" description="Acyl-CoA dehydrogenase/oxidase N-terminal" evidence="6">
    <location>
        <begin position="6"/>
        <end position="117"/>
    </location>
</feature>
<feature type="domain" description="Acyl-CoA dehydrogenase/oxidase C-terminal" evidence="5">
    <location>
        <begin position="225"/>
        <end position="381"/>
    </location>
</feature>
<organism evidence="7 8">
    <name type="scientific">Chondromyces crocatus</name>
    <dbReference type="NCBI Taxonomy" id="52"/>
    <lineage>
        <taxon>Bacteria</taxon>
        <taxon>Pseudomonadati</taxon>
        <taxon>Myxococcota</taxon>
        <taxon>Polyangia</taxon>
        <taxon>Polyangiales</taxon>
        <taxon>Polyangiaceae</taxon>
        <taxon>Chondromyces</taxon>
    </lineage>
</organism>
<dbReference type="Gene3D" id="1.20.140.10">
    <property type="entry name" value="Butyryl-CoA Dehydrogenase, subunit A, domain 3"/>
    <property type="match status" value="1"/>
</dbReference>
<evidence type="ECO:0000256" key="1">
    <source>
        <dbReference type="ARBA" id="ARBA00001974"/>
    </source>
</evidence>
<dbReference type="InterPro" id="IPR013786">
    <property type="entry name" value="AcylCoA_DH/ox_N"/>
</dbReference>
<evidence type="ECO:0000256" key="2">
    <source>
        <dbReference type="ARBA" id="ARBA00009347"/>
    </source>
</evidence>
<dbReference type="SUPFAM" id="SSF47203">
    <property type="entry name" value="Acyl-CoA dehydrogenase C-terminal domain-like"/>
    <property type="match status" value="1"/>
</dbReference>
<reference evidence="7 8" key="1">
    <citation type="submission" date="2015-07" db="EMBL/GenBank/DDBJ databases">
        <title>Genome analysis of myxobacterium Chondromyces crocatus Cm c5 reveals a high potential for natural compound synthesis and the genetic basis for the loss of fruiting body formation.</title>
        <authorList>
            <person name="Zaburannyi N."/>
            <person name="Bunk B."/>
            <person name="Maier J."/>
            <person name="Overmann J."/>
            <person name="Mueller R."/>
        </authorList>
    </citation>
    <scope>NUCLEOTIDE SEQUENCE [LARGE SCALE GENOMIC DNA]</scope>
    <source>
        <strain evidence="7 8">Cm c5</strain>
    </source>
</reference>
<dbReference type="GO" id="GO:0050660">
    <property type="term" value="F:flavin adenine dinucleotide binding"/>
    <property type="evidence" value="ECO:0007669"/>
    <property type="project" value="InterPro"/>
</dbReference>
<protein>
    <recommendedName>
        <fullName evidence="9">Acyl-CoA dehydrogenase</fullName>
    </recommendedName>
</protein>
<comment type="cofactor">
    <cofactor evidence="1">
        <name>FAD</name>
        <dbReference type="ChEBI" id="CHEBI:57692"/>
    </cofactor>
</comment>
<dbReference type="Gene3D" id="1.10.540.10">
    <property type="entry name" value="Acyl-CoA dehydrogenase/oxidase, N-terminal domain"/>
    <property type="match status" value="1"/>
</dbReference>
<dbReference type="GO" id="GO:0033539">
    <property type="term" value="P:fatty acid beta-oxidation using acyl-CoA dehydrogenase"/>
    <property type="evidence" value="ECO:0007669"/>
    <property type="project" value="TreeGrafter"/>
</dbReference>
<dbReference type="PANTHER" id="PTHR43884:SF12">
    <property type="entry name" value="ISOVALERYL-COA DEHYDROGENASE, MITOCHONDRIAL-RELATED"/>
    <property type="match status" value="1"/>
</dbReference>
<evidence type="ECO:0000313" key="7">
    <source>
        <dbReference type="EMBL" id="AKT41828.1"/>
    </source>
</evidence>
<dbReference type="GO" id="GO:0046359">
    <property type="term" value="P:butyrate catabolic process"/>
    <property type="evidence" value="ECO:0007669"/>
    <property type="project" value="TreeGrafter"/>
</dbReference>
<dbReference type="InterPro" id="IPR009075">
    <property type="entry name" value="AcylCo_DH/oxidase_C"/>
</dbReference>
<dbReference type="Proteomes" id="UP000067626">
    <property type="component" value="Chromosome"/>
</dbReference>
<sequence length="382" mass="38855">MDFAFTADQQRVRDAARSFAERALAPIAQEVDRSARFPEEIVPALAEQGWLAPTAQRSEGGAELDTVGFAVLVEELSRVCATAGTLVRAHGALFSEMVLRFGEPALRREVLAEAAAGRALGASALGFVPEVPGAGVTATPLGDGGYQLQGATSVVLLGPVAAQAIVVAAEGGDPSRTTALVVKRDEGLSVEAGEARLGLRGVPVGVLRLEGARVPPGRVLGEVGEGDRVIASARALSCIGVAAQALGIARAACDEAVSFAKAPRQAVGGASAGAPGAPLSEQQGVQFLVADMVTELNAARMLLLRAAALRDGGKPCLPEAAAAKLYAAGMASRAAQRALQVLGAAGWAAGAGPDRHARDARLIEIDEGSDDEQRKIVAGGML</sequence>
<dbReference type="Gene3D" id="2.40.110.10">
    <property type="entry name" value="Butyryl-CoA Dehydrogenase, subunit A, domain 2"/>
    <property type="match status" value="1"/>
</dbReference>
<dbReference type="KEGG" id="ccro:CMC5_060390"/>
<evidence type="ECO:0000256" key="4">
    <source>
        <dbReference type="ARBA" id="ARBA00022827"/>
    </source>
</evidence>
<name>A0A0K1EMG8_CHOCO</name>
<evidence type="ECO:0000259" key="6">
    <source>
        <dbReference type="Pfam" id="PF02771"/>
    </source>
</evidence>
<evidence type="ECO:0000256" key="3">
    <source>
        <dbReference type="ARBA" id="ARBA00022630"/>
    </source>
</evidence>
<dbReference type="InterPro" id="IPR037069">
    <property type="entry name" value="AcylCoA_DH/ox_N_sf"/>
</dbReference>
<keyword evidence="4" id="KW-0274">FAD</keyword>
<dbReference type="InterPro" id="IPR046373">
    <property type="entry name" value="Acyl-CoA_Oxase/DH_mid-dom_sf"/>
</dbReference>
<evidence type="ECO:0008006" key="9">
    <source>
        <dbReference type="Google" id="ProtNLM"/>
    </source>
</evidence>
<proteinExistence type="inferred from homology"/>
<keyword evidence="8" id="KW-1185">Reference proteome</keyword>
<gene>
    <name evidence="7" type="ORF">CMC5_060390</name>
</gene>
<keyword evidence="3" id="KW-0285">Flavoprotein</keyword>
<dbReference type="InterPro" id="IPR009100">
    <property type="entry name" value="AcylCoA_DH/oxidase_NM_dom_sf"/>
</dbReference>
<dbReference type="EMBL" id="CP012159">
    <property type="protein sequence ID" value="AKT41828.1"/>
    <property type="molecule type" value="Genomic_DNA"/>
</dbReference>
<dbReference type="Pfam" id="PF00441">
    <property type="entry name" value="Acyl-CoA_dh_1"/>
    <property type="match status" value="1"/>
</dbReference>
<evidence type="ECO:0000259" key="5">
    <source>
        <dbReference type="Pfam" id="PF00441"/>
    </source>
</evidence>
<dbReference type="PANTHER" id="PTHR43884">
    <property type="entry name" value="ACYL-COA DEHYDROGENASE"/>
    <property type="match status" value="1"/>
</dbReference>
<dbReference type="Pfam" id="PF02771">
    <property type="entry name" value="Acyl-CoA_dh_N"/>
    <property type="match status" value="1"/>
</dbReference>
<dbReference type="GO" id="GO:0003995">
    <property type="term" value="F:acyl-CoA dehydrogenase activity"/>
    <property type="evidence" value="ECO:0007669"/>
    <property type="project" value="TreeGrafter"/>
</dbReference>
<dbReference type="InterPro" id="IPR036250">
    <property type="entry name" value="AcylCo_DH-like_C"/>
</dbReference>
<comment type="similarity">
    <text evidence="2">Belongs to the acyl-CoA dehydrogenase family.</text>
</comment>
<dbReference type="PATRIC" id="fig|52.7.peg.6651"/>
<evidence type="ECO:0000313" key="8">
    <source>
        <dbReference type="Proteomes" id="UP000067626"/>
    </source>
</evidence>
<dbReference type="AlphaFoldDB" id="A0A0K1EMG8"/>
<dbReference type="RefSeq" id="WP_050433551.1">
    <property type="nucleotide sequence ID" value="NZ_CP012159.1"/>
</dbReference>